<dbReference type="SUPFAM" id="SSF46785">
    <property type="entry name" value="Winged helix' DNA-binding domain"/>
    <property type="match status" value="1"/>
</dbReference>
<reference evidence="7" key="1">
    <citation type="journal article" date="2019" name="Int. J. Syst. Evol. Microbiol.">
        <title>The Global Catalogue of Microorganisms (GCM) 10K type strain sequencing project: providing services to taxonomists for standard genome sequencing and annotation.</title>
        <authorList>
            <consortium name="The Broad Institute Genomics Platform"/>
            <consortium name="The Broad Institute Genome Sequencing Center for Infectious Disease"/>
            <person name="Wu L."/>
            <person name="Ma J."/>
        </authorList>
    </citation>
    <scope>NUCLEOTIDE SEQUENCE [LARGE SCALE GENOMIC DNA]</scope>
    <source>
        <strain evidence="7">CGMCC 4.7139</strain>
    </source>
</reference>
<dbReference type="InterPro" id="IPR000524">
    <property type="entry name" value="Tscrpt_reg_HTH_GntR"/>
</dbReference>
<evidence type="ECO:0000256" key="4">
    <source>
        <dbReference type="SAM" id="MobiDB-lite"/>
    </source>
</evidence>
<keyword evidence="7" id="KW-1185">Reference proteome</keyword>
<feature type="domain" description="HTH gntR-type" evidence="5">
    <location>
        <begin position="3"/>
        <end position="71"/>
    </location>
</feature>
<proteinExistence type="predicted"/>
<dbReference type="Proteomes" id="UP001595993">
    <property type="component" value="Unassembled WGS sequence"/>
</dbReference>
<name>A0ABV9G4H0_9ACTN</name>
<gene>
    <name evidence="6" type="ORF">ACFO9E_14960</name>
</gene>
<evidence type="ECO:0000313" key="7">
    <source>
        <dbReference type="Proteomes" id="UP001595993"/>
    </source>
</evidence>
<evidence type="ECO:0000256" key="2">
    <source>
        <dbReference type="ARBA" id="ARBA00023125"/>
    </source>
</evidence>
<dbReference type="PANTHER" id="PTHR44846">
    <property type="entry name" value="MANNOSYL-D-GLYCERATE TRANSPORT/METABOLISM SYSTEM REPRESSOR MNGR-RELATED"/>
    <property type="match status" value="1"/>
</dbReference>
<dbReference type="InterPro" id="IPR011663">
    <property type="entry name" value="UTRA"/>
</dbReference>
<evidence type="ECO:0000259" key="5">
    <source>
        <dbReference type="PROSITE" id="PS50949"/>
    </source>
</evidence>
<dbReference type="PANTHER" id="PTHR44846:SF17">
    <property type="entry name" value="GNTR-FAMILY TRANSCRIPTIONAL REGULATOR"/>
    <property type="match status" value="1"/>
</dbReference>
<dbReference type="PRINTS" id="PR00035">
    <property type="entry name" value="HTHGNTR"/>
</dbReference>
<dbReference type="PROSITE" id="PS50949">
    <property type="entry name" value="HTH_GNTR"/>
    <property type="match status" value="1"/>
</dbReference>
<dbReference type="Gene3D" id="1.10.10.10">
    <property type="entry name" value="Winged helix-like DNA-binding domain superfamily/Winged helix DNA-binding domain"/>
    <property type="match status" value="1"/>
</dbReference>
<dbReference type="SMART" id="SM00345">
    <property type="entry name" value="HTH_GNTR"/>
    <property type="match status" value="1"/>
</dbReference>
<keyword evidence="3" id="KW-0804">Transcription</keyword>
<evidence type="ECO:0000256" key="3">
    <source>
        <dbReference type="ARBA" id="ARBA00023163"/>
    </source>
</evidence>
<organism evidence="6 7">
    <name type="scientific">Streptomyces maoxianensis</name>
    <dbReference type="NCBI Taxonomy" id="1459942"/>
    <lineage>
        <taxon>Bacteria</taxon>
        <taxon>Bacillati</taxon>
        <taxon>Actinomycetota</taxon>
        <taxon>Actinomycetes</taxon>
        <taxon>Kitasatosporales</taxon>
        <taxon>Streptomycetaceae</taxon>
        <taxon>Streptomyces</taxon>
    </lineage>
</organism>
<comment type="caution">
    <text evidence="6">The sequence shown here is derived from an EMBL/GenBank/DDBJ whole genome shotgun (WGS) entry which is preliminary data.</text>
</comment>
<dbReference type="EMBL" id="JBHSFE010000011">
    <property type="protein sequence ID" value="MFC4609105.1"/>
    <property type="molecule type" value="Genomic_DNA"/>
</dbReference>
<dbReference type="RefSeq" id="WP_381195441.1">
    <property type="nucleotide sequence ID" value="NZ_JBHSFE010000011.1"/>
</dbReference>
<dbReference type="Gene3D" id="3.40.1410.10">
    <property type="entry name" value="Chorismate lyase-like"/>
    <property type="match status" value="1"/>
</dbReference>
<dbReference type="SUPFAM" id="SSF64288">
    <property type="entry name" value="Chorismate lyase-like"/>
    <property type="match status" value="1"/>
</dbReference>
<dbReference type="InterPro" id="IPR036388">
    <property type="entry name" value="WH-like_DNA-bd_sf"/>
</dbReference>
<dbReference type="InterPro" id="IPR036390">
    <property type="entry name" value="WH_DNA-bd_sf"/>
</dbReference>
<dbReference type="CDD" id="cd07377">
    <property type="entry name" value="WHTH_GntR"/>
    <property type="match status" value="1"/>
</dbReference>
<dbReference type="InterPro" id="IPR050679">
    <property type="entry name" value="Bact_HTH_transcr_reg"/>
</dbReference>
<dbReference type="Pfam" id="PF07702">
    <property type="entry name" value="UTRA"/>
    <property type="match status" value="1"/>
</dbReference>
<accession>A0ABV9G4H0</accession>
<keyword evidence="2" id="KW-0238">DNA-binding</keyword>
<protein>
    <submittedName>
        <fullName evidence="6">GntR family transcriptional regulator</fullName>
    </submittedName>
</protein>
<evidence type="ECO:0000313" key="6">
    <source>
        <dbReference type="EMBL" id="MFC4609105.1"/>
    </source>
</evidence>
<dbReference type="InterPro" id="IPR028978">
    <property type="entry name" value="Chorismate_lyase_/UTRA_dom_sf"/>
</dbReference>
<evidence type="ECO:0000256" key="1">
    <source>
        <dbReference type="ARBA" id="ARBA00023015"/>
    </source>
</evidence>
<sequence length="239" mass="26010">MPTLKYEQIADSLRQRIAEGEFPPGTLLPSGRDLCEQWGVSRATVIKAYEILRSDGLIAAKQGQGFRVTETPLARPAGNRRSGSTRVTGGHPFRRLGIPTREEPPSHVTELLELEPGGTALRRDRLVLLDDGTPMTLVTAWFPPDVADACPRLAQPGPIAEGTTHYVTRTTGRAPVRAADVTRVRLATDAEADRFGERVPLAVAVDLHVAYDSGDRPLVAEEGVTPSDLWERADNYPMG</sequence>
<feature type="region of interest" description="Disordered" evidence="4">
    <location>
        <begin position="74"/>
        <end position="104"/>
    </location>
</feature>
<keyword evidence="1" id="KW-0805">Transcription regulation</keyword>
<dbReference type="Pfam" id="PF00392">
    <property type="entry name" value="GntR"/>
    <property type="match status" value="1"/>
</dbReference>